<protein>
    <recommendedName>
        <fullName evidence="7">Tetratricopeptide repeat protein</fullName>
    </recommendedName>
</protein>
<organism evidence="5 6">
    <name type="scientific">Parachitinimonas caeni</name>
    <dbReference type="NCBI Taxonomy" id="3031301"/>
    <lineage>
        <taxon>Bacteria</taxon>
        <taxon>Pseudomonadati</taxon>
        <taxon>Pseudomonadota</taxon>
        <taxon>Betaproteobacteria</taxon>
        <taxon>Neisseriales</taxon>
        <taxon>Chitinibacteraceae</taxon>
        <taxon>Parachitinimonas</taxon>
    </lineage>
</organism>
<reference evidence="5" key="1">
    <citation type="submission" date="2023-03" db="EMBL/GenBank/DDBJ databases">
        <title>Chitinimonas shenzhenensis gen. nov., sp. nov., a novel member of family Burkholderiaceae isolated from activated sludge collected in Shen Zhen, China.</title>
        <authorList>
            <person name="Wang X."/>
        </authorList>
    </citation>
    <scope>NUCLEOTIDE SEQUENCE</scope>
    <source>
        <strain evidence="5">DQS-5</strain>
    </source>
</reference>
<dbReference type="SMART" id="SM00028">
    <property type="entry name" value="TPR"/>
    <property type="match status" value="3"/>
</dbReference>
<dbReference type="PROSITE" id="PS50005">
    <property type="entry name" value="TPR"/>
    <property type="match status" value="1"/>
</dbReference>
<dbReference type="InterPro" id="IPR052346">
    <property type="entry name" value="O-mannosyl-transferase_TMTC"/>
</dbReference>
<feature type="transmembrane region" description="Helical" evidence="4">
    <location>
        <begin position="344"/>
        <end position="363"/>
    </location>
</feature>
<dbReference type="InterPro" id="IPR019734">
    <property type="entry name" value="TPR_rpt"/>
</dbReference>
<accession>A0ABT7DS33</accession>
<gene>
    <name evidence="5" type="ORF">PZA18_02315</name>
</gene>
<evidence type="ECO:0000313" key="6">
    <source>
        <dbReference type="Proteomes" id="UP001172778"/>
    </source>
</evidence>
<feature type="transmembrane region" description="Helical" evidence="4">
    <location>
        <begin position="81"/>
        <end position="103"/>
    </location>
</feature>
<keyword evidence="1" id="KW-0677">Repeat</keyword>
<dbReference type="PANTHER" id="PTHR44227">
    <property type="match status" value="1"/>
</dbReference>
<feature type="repeat" description="TPR" evidence="3">
    <location>
        <begin position="493"/>
        <end position="526"/>
    </location>
</feature>
<keyword evidence="6" id="KW-1185">Reference proteome</keyword>
<dbReference type="Proteomes" id="UP001172778">
    <property type="component" value="Unassembled WGS sequence"/>
</dbReference>
<keyword evidence="4" id="KW-1133">Transmembrane helix</keyword>
<comment type="caution">
    <text evidence="5">The sequence shown here is derived from an EMBL/GenBank/DDBJ whole genome shotgun (WGS) entry which is preliminary data.</text>
</comment>
<evidence type="ECO:0000256" key="2">
    <source>
        <dbReference type="ARBA" id="ARBA00022803"/>
    </source>
</evidence>
<name>A0ABT7DS33_9NEIS</name>
<feature type="transmembrane region" description="Helical" evidence="4">
    <location>
        <begin position="370"/>
        <end position="387"/>
    </location>
</feature>
<keyword evidence="2 3" id="KW-0802">TPR repeat</keyword>
<feature type="transmembrane region" description="Helical" evidence="4">
    <location>
        <begin position="141"/>
        <end position="162"/>
    </location>
</feature>
<evidence type="ECO:0000256" key="1">
    <source>
        <dbReference type="ARBA" id="ARBA00022737"/>
    </source>
</evidence>
<feature type="transmembrane region" description="Helical" evidence="4">
    <location>
        <begin position="7"/>
        <end position="26"/>
    </location>
</feature>
<feature type="transmembrane region" description="Helical" evidence="4">
    <location>
        <begin position="314"/>
        <end position="332"/>
    </location>
</feature>
<dbReference type="Pfam" id="PF14559">
    <property type="entry name" value="TPR_19"/>
    <property type="match status" value="1"/>
</dbReference>
<dbReference type="SUPFAM" id="SSF48452">
    <property type="entry name" value="TPR-like"/>
    <property type="match status" value="1"/>
</dbReference>
<keyword evidence="4" id="KW-0472">Membrane</keyword>
<dbReference type="EMBL" id="JARRAF010000002">
    <property type="protein sequence ID" value="MDK2122880.1"/>
    <property type="molecule type" value="Genomic_DNA"/>
</dbReference>
<dbReference type="InterPro" id="IPR011990">
    <property type="entry name" value="TPR-like_helical_dom_sf"/>
</dbReference>
<sequence length="578" mass="64288">MTTEKQGLTFNGLAILFAAVLISYLHSYSAPFYLDDYHSIVLNATLQNGLSNYINSKPSFDRLLTDSLFAINYSISGTATWSYHAINILIHLFNGILVYTVTAKLVNAELEKSDLPLPEWLPIIAALLFCLNPLQSQAITYIVQRATCLATLFYLIGVLAYINWRQSSRIQWLALLGLGILGGILSKLTIVTLPLSLAILELIFFSKSRKSQYLSISIIAISIISAVCLITFPALADKVGGLRGTTAISRTDYLLSQTQVLWIYIAKFFFPLGLRLEYDFSPVRELDGTTITAILAHAALITVAMKLRLQSRLITFGILFYYAAHLPQSSIIPLDDLVFEHRSYLPNFGLCVAVAGALGLIVERVNKKDLVRNITFALCGVLLILTWQRNQLWRQPVAFYQDNAEKSPGAWRVWAALAEQDLQQGKPQKALETLRKGLTVVRHGKEASSVEITPEMASQLAKVLVILDHNQEAIDIIDQMLNGGVHIPPYTVANMNYNRGIAYLKQQQRDMARQNFAEAINTYPNHLDAINALAGLELMEGKPAQAQPLYQRILSIDPNNQAAHQGLKMVEQLKGTAK</sequence>
<feature type="transmembrane region" description="Helical" evidence="4">
    <location>
        <begin position="290"/>
        <end position="307"/>
    </location>
</feature>
<dbReference type="PANTHER" id="PTHR44227:SF3">
    <property type="entry name" value="PROTEIN O-MANNOSYL-TRANSFERASE TMTC4"/>
    <property type="match status" value="1"/>
</dbReference>
<dbReference type="Gene3D" id="1.25.40.10">
    <property type="entry name" value="Tetratricopeptide repeat domain"/>
    <property type="match status" value="1"/>
</dbReference>
<keyword evidence="4" id="KW-0812">Transmembrane</keyword>
<dbReference type="RefSeq" id="WP_284099167.1">
    <property type="nucleotide sequence ID" value="NZ_JARRAF010000002.1"/>
</dbReference>
<evidence type="ECO:0000313" key="5">
    <source>
        <dbReference type="EMBL" id="MDK2122880.1"/>
    </source>
</evidence>
<evidence type="ECO:0008006" key="7">
    <source>
        <dbReference type="Google" id="ProtNLM"/>
    </source>
</evidence>
<feature type="transmembrane region" description="Helical" evidence="4">
    <location>
        <begin position="174"/>
        <end position="200"/>
    </location>
</feature>
<evidence type="ECO:0000256" key="3">
    <source>
        <dbReference type="PROSITE-ProRule" id="PRU00339"/>
    </source>
</evidence>
<proteinExistence type="predicted"/>
<feature type="transmembrane region" description="Helical" evidence="4">
    <location>
        <begin position="212"/>
        <end position="232"/>
    </location>
</feature>
<evidence type="ECO:0000256" key="4">
    <source>
        <dbReference type="SAM" id="Phobius"/>
    </source>
</evidence>